<name>A0ABW1CAK2_9ACTN</name>
<reference evidence="3" key="1">
    <citation type="journal article" date="2019" name="Int. J. Syst. Evol. Microbiol.">
        <title>The Global Catalogue of Microorganisms (GCM) 10K type strain sequencing project: providing services to taxonomists for standard genome sequencing and annotation.</title>
        <authorList>
            <consortium name="The Broad Institute Genomics Platform"/>
            <consortium name="The Broad Institute Genome Sequencing Center for Infectious Disease"/>
            <person name="Wu L."/>
            <person name="Ma J."/>
        </authorList>
    </citation>
    <scope>NUCLEOTIDE SEQUENCE [LARGE SCALE GENOMIC DNA]</scope>
    <source>
        <strain evidence="3">CGMCC 4.7106</strain>
    </source>
</reference>
<comment type="caution">
    <text evidence="2">The sequence shown here is derived from an EMBL/GenBank/DDBJ whole genome shotgun (WGS) entry which is preliminary data.</text>
</comment>
<dbReference type="RefSeq" id="WP_219550261.1">
    <property type="nucleotide sequence ID" value="NZ_JAHKRN010000057.1"/>
</dbReference>
<feature type="region of interest" description="Disordered" evidence="1">
    <location>
        <begin position="1"/>
        <end position="30"/>
    </location>
</feature>
<sequence length="520" mass="56415">MNAEGSPNWAPDIEKSGRVPQADPPGGQEAWDEVIPLGSRLVPPPFPLASLPAWLEDIITAVAEETQTAPDIAAAFALGGLSTAAGGKAVVRVRGDWHEPLNLFLASVAPPATRKSAVFRAMTAPLYQAEEALITAGRAKGRQAELLRLQLEEADKQARTKAVRSGSASDLAEAESTTLALQEAVVPPEVQLIGKNVTPEECSTILSEQGGRLAILSAEGDLFDIVCGRYSNGVPALTPFLEAHAGDVLKVNRRGRSEYVRSPALTIAVCIQPTVLAFIAQKPRLRGQGLLARFLYALPKDTVGYRKSEPDLVPDEVRNTYEQNMKHLVISLAEWDKPQILALSPPATKLVIEFQDEIEPKLRAGVGELDSLRDWAGKLVGAAVRIAGLLHLAEHPQDGFRKPVAEETMRHAIDIARYYTAHASACFGVMVEGRYTQLARDSLAWITKNETVRKARKFSQRDLHRGMQTRFRDASTVTAVLSLLDAHGYIRPLPEASRGSRGGRRPSPQYALNPALIGES</sequence>
<proteinExistence type="predicted"/>
<keyword evidence="3" id="KW-1185">Reference proteome</keyword>
<protein>
    <submittedName>
        <fullName evidence="2">YfjI family protein</fullName>
    </submittedName>
</protein>
<dbReference type="EMBL" id="JBHSNW010000040">
    <property type="protein sequence ID" value="MFC5821815.1"/>
    <property type="molecule type" value="Genomic_DNA"/>
</dbReference>
<evidence type="ECO:0000256" key="1">
    <source>
        <dbReference type="SAM" id="MobiDB-lite"/>
    </source>
</evidence>
<evidence type="ECO:0000313" key="3">
    <source>
        <dbReference type="Proteomes" id="UP001596096"/>
    </source>
</evidence>
<organism evidence="2 3">
    <name type="scientific">Nonomuraea harbinensis</name>
    <dbReference type="NCBI Taxonomy" id="1286938"/>
    <lineage>
        <taxon>Bacteria</taxon>
        <taxon>Bacillati</taxon>
        <taxon>Actinomycetota</taxon>
        <taxon>Actinomycetes</taxon>
        <taxon>Streptosporangiales</taxon>
        <taxon>Streptosporangiaceae</taxon>
        <taxon>Nonomuraea</taxon>
    </lineage>
</organism>
<accession>A0ABW1CAK2</accession>
<evidence type="ECO:0000313" key="2">
    <source>
        <dbReference type="EMBL" id="MFC5821815.1"/>
    </source>
</evidence>
<gene>
    <name evidence="2" type="ORF">ACFPUY_42605</name>
</gene>
<dbReference type="InterPro" id="IPR025048">
    <property type="entry name" value="DUF3987"/>
</dbReference>
<dbReference type="Pfam" id="PF13148">
    <property type="entry name" value="DUF3987"/>
    <property type="match status" value="1"/>
</dbReference>
<feature type="region of interest" description="Disordered" evidence="1">
    <location>
        <begin position="494"/>
        <end position="520"/>
    </location>
</feature>
<dbReference type="Proteomes" id="UP001596096">
    <property type="component" value="Unassembled WGS sequence"/>
</dbReference>